<dbReference type="AlphaFoldDB" id="A0A1X2DGC0"/>
<protein>
    <recommendedName>
        <fullName evidence="2">DUF732 domain-containing protein</fullName>
    </recommendedName>
</protein>
<organism evidence="3 4">
    <name type="scientific">Mycobacterium riyadhense</name>
    <dbReference type="NCBI Taxonomy" id="486698"/>
    <lineage>
        <taxon>Bacteria</taxon>
        <taxon>Bacillati</taxon>
        <taxon>Actinomycetota</taxon>
        <taxon>Actinomycetes</taxon>
        <taxon>Mycobacteriales</taxon>
        <taxon>Mycobacteriaceae</taxon>
        <taxon>Mycobacterium</taxon>
    </lineage>
</organism>
<dbReference type="Proteomes" id="UP000193087">
    <property type="component" value="Unassembled WGS sequence"/>
</dbReference>
<feature type="domain" description="DUF732" evidence="2">
    <location>
        <begin position="30"/>
        <end position="99"/>
    </location>
</feature>
<keyword evidence="1" id="KW-0732">Signal</keyword>
<reference evidence="3 4" key="1">
    <citation type="submission" date="2016-01" db="EMBL/GenBank/DDBJ databases">
        <title>The new phylogeny of the genus Mycobacterium.</title>
        <authorList>
            <person name="Tarcisio F."/>
            <person name="Conor M."/>
            <person name="Antonella G."/>
            <person name="Elisabetta G."/>
            <person name="Giulia F.S."/>
            <person name="Sara T."/>
            <person name="Anna F."/>
            <person name="Clotilde B."/>
            <person name="Roberto B."/>
            <person name="Veronica D.S."/>
            <person name="Fabio R."/>
            <person name="Monica P."/>
            <person name="Olivier J."/>
            <person name="Enrico T."/>
            <person name="Nicola S."/>
        </authorList>
    </citation>
    <scope>NUCLEOTIDE SEQUENCE [LARGE SCALE GENOMIC DNA]</scope>
    <source>
        <strain evidence="3 4">DSM 45176</strain>
    </source>
</reference>
<proteinExistence type="predicted"/>
<feature type="signal peptide" evidence="1">
    <location>
        <begin position="1"/>
        <end position="26"/>
    </location>
</feature>
<accession>A0A1X2DGC0</accession>
<dbReference type="RefSeq" id="WP_085248764.1">
    <property type="nucleotide sequence ID" value="NZ_CAJMWI010000001.1"/>
</dbReference>
<comment type="caution">
    <text evidence="3">The sequence shown here is derived from an EMBL/GenBank/DDBJ whole genome shotgun (WGS) entry which is preliminary data.</text>
</comment>
<dbReference type="STRING" id="486698.AWC22_09510"/>
<gene>
    <name evidence="3" type="ORF">AWC22_09510</name>
</gene>
<keyword evidence="4" id="KW-1185">Reference proteome</keyword>
<dbReference type="EMBL" id="LQPQ01000009">
    <property type="protein sequence ID" value="ORW87192.1"/>
    <property type="molecule type" value="Genomic_DNA"/>
</dbReference>
<feature type="chain" id="PRO_5013185523" description="DUF732 domain-containing protein" evidence="1">
    <location>
        <begin position="27"/>
        <end position="115"/>
    </location>
</feature>
<dbReference type="OrthoDB" id="4730946at2"/>
<evidence type="ECO:0000256" key="1">
    <source>
        <dbReference type="SAM" id="SignalP"/>
    </source>
</evidence>
<name>A0A1X2DGC0_9MYCO</name>
<evidence type="ECO:0000313" key="4">
    <source>
        <dbReference type="Proteomes" id="UP000193087"/>
    </source>
</evidence>
<evidence type="ECO:0000259" key="2">
    <source>
        <dbReference type="Pfam" id="PF05305"/>
    </source>
</evidence>
<dbReference type="GeneID" id="93494110"/>
<dbReference type="Pfam" id="PF05305">
    <property type="entry name" value="DUF732"/>
    <property type="match status" value="1"/>
</dbReference>
<evidence type="ECO:0000313" key="3">
    <source>
        <dbReference type="EMBL" id="ORW87192.1"/>
    </source>
</evidence>
<dbReference type="InterPro" id="IPR007969">
    <property type="entry name" value="DUF732"/>
</dbReference>
<sequence length="115" mass="11925">MNLQLALASAMAVVGVAVTLAGPAYADATDDQFLSELRAGGLTYQDPDRAIVAGKSVCQLVNEGKTDTEIVRELQNRNPGFTQYAAAEFTTLAAAAYCPKYLTGEGRGPKPGSGG</sequence>